<comment type="caution">
    <text evidence="2">The sequence shown here is derived from an EMBL/GenBank/DDBJ whole genome shotgun (WGS) entry which is preliminary data.</text>
</comment>
<name>A0A848D614_ANEAE</name>
<reference evidence="2 3" key="1">
    <citation type="submission" date="2020-04" db="EMBL/GenBank/DDBJ databases">
        <authorList>
            <person name="Hitch T.C.A."/>
            <person name="Wylensek D."/>
            <person name="Clavel T."/>
        </authorList>
    </citation>
    <scope>NUCLEOTIDE SEQUENCE [LARGE SCALE GENOMIC DNA]</scope>
    <source>
        <strain evidence="2 3">WB01_D5_05</strain>
    </source>
</reference>
<organism evidence="2 3">
    <name type="scientific">Aneurinibacillus aneurinilyticus</name>
    <name type="common">Bacillus aneurinolyticus</name>
    <dbReference type="NCBI Taxonomy" id="1391"/>
    <lineage>
        <taxon>Bacteria</taxon>
        <taxon>Bacillati</taxon>
        <taxon>Bacillota</taxon>
        <taxon>Bacilli</taxon>
        <taxon>Bacillales</taxon>
        <taxon>Paenibacillaceae</taxon>
        <taxon>Aneurinibacillus group</taxon>
        <taxon>Aneurinibacillus</taxon>
    </lineage>
</organism>
<keyword evidence="1" id="KW-0812">Transmembrane</keyword>
<feature type="transmembrane region" description="Helical" evidence="1">
    <location>
        <begin position="126"/>
        <end position="154"/>
    </location>
</feature>
<evidence type="ECO:0000313" key="2">
    <source>
        <dbReference type="EMBL" id="NMF01578.1"/>
    </source>
</evidence>
<protein>
    <submittedName>
        <fullName evidence="2">Uncharacterized protein</fullName>
    </submittedName>
</protein>
<feature type="transmembrane region" description="Helical" evidence="1">
    <location>
        <begin position="61"/>
        <end position="84"/>
    </location>
</feature>
<feature type="transmembrane region" description="Helical" evidence="1">
    <location>
        <begin position="15"/>
        <end position="41"/>
    </location>
</feature>
<evidence type="ECO:0000256" key="1">
    <source>
        <dbReference type="SAM" id="Phobius"/>
    </source>
</evidence>
<dbReference type="RefSeq" id="WP_168976852.1">
    <property type="nucleotide sequence ID" value="NZ_JABAGO010000115.1"/>
</dbReference>
<accession>A0A848D614</accession>
<keyword evidence="1" id="KW-1133">Transmembrane helix</keyword>
<dbReference type="AlphaFoldDB" id="A0A848D614"/>
<gene>
    <name evidence="2" type="ORF">HF838_25720</name>
</gene>
<sequence length="349" mass="40964">MGHTRKIIKKLIENLGIYVALLPVLTYYLGFIYVQGMMVPFNKNFSLWDVRFEVLPFTIDLYLINGIIYMIKIVGSIFIAAVMWDTIVNVRKHKGFNKYVSKARMKIEIQIKNKKVIKIKNISKRLFVYILSPYFIISPLICTIFLNFGFIFMYMEKRTIEFESKFFDTSILTVIFLNAFVLYDYIQNKISYYSTRNAPTISKNVPFFFFAIIMGISLTVNAYIHGFSMQVEKLSLVFNQGRGHVKMASVYTDKDTYKNYYKIQITKDSFIGWDTETENIDLIPMGGIKKIVTWNGTEEFKVKKYIQSNSVNILEREIINVIDKYYMYRTNKETQNAQQFINLLSESIS</sequence>
<dbReference type="EMBL" id="JABAGO010000115">
    <property type="protein sequence ID" value="NMF01578.1"/>
    <property type="molecule type" value="Genomic_DNA"/>
</dbReference>
<proteinExistence type="predicted"/>
<feature type="transmembrane region" description="Helical" evidence="1">
    <location>
        <begin position="207"/>
        <end position="224"/>
    </location>
</feature>
<feature type="transmembrane region" description="Helical" evidence="1">
    <location>
        <begin position="166"/>
        <end position="186"/>
    </location>
</feature>
<dbReference type="Proteomes" id="UP000561326">
    <property type="component" value="Unassembled WGS sequence"/>
</dbReference>
<keyword evidence="1" id="KW-0472">Membrane</keyword>
<evidence type="ECO:0000313" key="3">
    <source>
        <dbReference type="Proteomes" id="UP000561326"/>
    </source>
</evidence>